<feature type="compositionally biased region" description="Polar residues" evidence="1">
    <location>
        <begin position="67"/>
        <end position="79"/>
    </location>
</feature>
<evidence type="ECO:0000313" key="3">
    <source>
        <dbReference type="Proteomes" id="UP000006727"/>
    </source>
</evidence>
<dbReference type="InterPro" id="IPR039273">
    <property type="entry name" value="TEPSIN"/>
</dbReference>
<keyword evidence="3" id="KW-1185">Reference proteome</keyword>
<name>A0A7I4BQ68_PHYPA</name>
<feature type="region of interest" description="Disordered" evidence="1">
    <location>
        <begin position="67"/>
        <end position="108"/>
    </location>
</feature>
<feature type="region of interest" description="Disordered" evidence="1">
    <location>
        <begin position="549"/>
        <end position="569"/>
    </location>
</feature>
<organism evidence="2 3">
    <name type="scientific">Physcomitrium patens</name>
    <name type="common">Spreading-leaved earth moss</name>
    <name type="synonym">Physcomitrella patens</name>
    <dbReference type="NCBI Taxonomy" id="3218"/>
    <lineage>
        <taxon>Eukaryota</taxon>
        <taxon>Viridiplantae</taxon>
        <taxon>Streptophyta</taxon>
        <taxon>Embryophyta</taxon>
        <taxon>Bryophyta</taxon>
        <taxon>Bryophytina</taxon>
        <taxon>Bryopsida</taxon>
        <taxon>Funariidae</taxon>
        <taxon>Funariales</taxon>
        <taxon>Funariaceae</taxon>
        <taxon>Physcomitrium</taxon>
    </lineage>
</organism>
<feature type="region of interest" description="Disordered" evidence="1">
    <location>
        <begin position="219"/>
        <end position="241"/>
    </location>
</feature>
<sequence length="574" mass="60323">MPGEAVGKRMEGFGSTNFDSSIRVVKKTMFDDMMGFGSSSIRQISGIASSGTIGNYGVSNSETYSHSDSQASTYSLSSHETFESRSSKTEGTEGGRPCHNGKPMSQEDRLVDAVTTPGGVRLQPSREEVQNFLTAATKLDGDLLGYALLSKLQARLWQVRLKAMCIVEAVLRQGDSHDVYQRMGGIFQENYGCIDENAESPQASLKEKSKKVLGLLGRGNSAESRHQTGPGHISPASYSSSAGSSAQQSVVLPDLLDGWDASEGADVVQNTGTLPQQQITSADAPTESSSKAAGDDLLRVFNWNENALQSTQTTREGDHLAELSVNTASTISFDNDLFSGLRVDAVHGDASSGAFGDTGLFEGLGVKDSITAKTAQPPAENLVDLFDGLSTETSVTVNYASIDSFQGLSSSLDSKPSAIGTNISQLQSLSGGNTSRPSVGNGQIASSQFVTSSVRGPLPSQMMYTYPALLAPTAGGTFQPSMASLEFAHGPAIIAGMSALMMQQQLAANLETMQALGIGMGPPVGTGSQGNGVSTCSFGQIYNDGFDFSNPAGPAHSTEPQKEETKAFDWLKLS</sequence>
<dbReference type="FunCoup" id="A0A7I4BQ68">
    <property type="interactions" value="2530"/>
</dbReference>
<dbReference type="PANTHER" id="PTHR21514:SF0">
    <property type="entry name" value="AP-4 COMPLEX ACCESSORY SUBUNIT TEPSIN"/>
    <property type="match status" value="1"/>
</dbReference>
<proteinExistence type="predicted"/>
<dbReference type="Proteomes" id="UP000006727">
    <property type="component" value="Chromosome 1"/>
</dbReference>
<dbReference type="AlphaFoldDB" id="A0A7I4BQ68"/>
<feature type="compositionally biased region" description="Basic and acidic residues" evidence="1">
    <location>
        <begin position="559"/>
        <end position="569"/>
    </location>
</feature>
<dbReference type="Gramene" id="Pp3c1_18430V3.2">
    <property type="protein sequence ID" value="Pp3c1_18430V3.2"/>
    <property type="gene ID" value="Pp3c1_18430"/>
</dbReference>
<dbReference type="PANTHER" id="PTHR21514">
    <property type="entry name" value="AP-4 COMPLEX ACCESSORY SUBUNIT TEPSIN"/>
    <property type="match status" value="1"/>
</dbReference>
<dbReference type="InParanoid" id="A0A7I4BQ68"/>
<evidence type="ECO:0000256" key="1">
    <source>
        <dbReference type="SAM" id="MobiDB-lite"/>
    </source>
</evidence>
<reference evidence="2" key="3">
    <citation type="submission" date="2020-12" db="UniProtKB">
        <authorList>
            <consortium name="EnsemblPlants"/>
        </authorList>
    </citation>
    <scope>IDENTIFICATION</scope>
</reference>
<reference evidence="2 3" key="1">
    <citation type="journal article" date="2008" name="Science">
        <title>The Physcomitrella genome reveals evolutionary insights into the conquest of land by plants.</title>
        <authorList>
            <person name="Rensing S."/>
            <person name="Lang D."/>
            <person name="Zimmer A."/>
            <person name="Terry A."/>
            <person name="Salamov A."/>
            <person name="Shapiro H."/>
            <person name="Nishiyama T."/>
            <person name="Perroud P.-F."/>
            <person name="Lindquist E."/>
            <person name="Kamisugi Y."/>
            <person name="Tanahashi T."/>
            <person name="Sakakibara K."/>
            <person name="Fujita T."/>
            <person name="Oishi K."/>
            <person name="Shin-I T."/>
            <person name="Kuroki Y."/>
            <person name="Toyoda A."/>
            <person name="Suzuki Y."/>
            <person name="Hashimoto A."/>
            <person name="Yamaguchi K."/>
            <person name="Sugano A."/>
            <person name="Kohara Y."/>
            <person name="Fujiyama A."/>
            <person name="Anterola A."/>
            <person name="Aoki S."/>
            <person name="Ashton N."/>
            <person name="Barbazuk W.B."/>
            <person name="Barker E."/>
            <person name="Bennetzen J."/>
            <person name="Bezanilla M."/>
            <person name="Blankenship R."/>
            <person name="Cho S.H."/>
            <person name="Dutcher S."/>
            <person name="Estelle M."/>
            <person name="Fawcett J.A."/>
            <person name="Gundlach H."/>
            <person name="Hanada K."/>
            <person name="Heyl A."/>
            <person name="Hicks K.A."/>
            <person name="Hugh J."/>
            <person name="Lohr M."/>
            <person name="Mayer K."/>
            <person name="Melkozernov A."/>
            <person name="Murata T."/>
            <person name="Nelson D."/>
            <person name="Pils B."/>
            <person name="Prigge M."/>
            <person name="Reiss B."/>
            <person name="Renner T."/>
            <person name="Rombauts S."/>
            <person name="Rushton P."/>
            <person name="Sanderfoot A."/>
            <person name="Schween G."/>
            <person name="Shiu S.-H."/>
            <person name="Stueber K."/>
            <person name="Theodoulou F.L."/>
            <person name="Tu H."/>
            <person name="Van de Peer Y."/>
            <person name="Verrier P.J."/>
            <person name="Waters E."/>
            <person name="Wood A."/>
            <person name="Yang L."/>
            <person name="Cove D."/>
            <person name="Cuming A."/>
            <person name="Hasebe M."/>
            <person name="Lucas S."/>
            <person name="Mishler D.B."/>
            <person name="Reski R."/>
            <person name="Grigoriev I."/>
            <person name="Quatrano R.S."/>
            <person name="Boore J.L."/>
        </authorList>
    </citation>
    <scope>NUCLEOTIDE SEQUENCE [LARGE SCALE GENOMIC DNA]</scope>
    <source>
        <strain evidence="2 3">cv. Gransden 2004</strain>
    </source>
</reference>
<reference evidence="2 3" key="2">
    <citation type="journal article" date="2018" name="Plant J.">
        <title>The Physcomitrella patens chromosome-scale assembly reveals moss genome structure and evolution.</title>
        <authorList>
            <person name="Lang D."/>
            <person name="Ullrich K.K."/>
            <person name="Murat F."/>
            <person name="Fuchs J."/>
            <person name="Jenkins J."/>
            <person name="Haas F.B."/>
            <person name="Piednoel M."/>
            <person name="Gundlach H."/>
            <person name="Van Bel M."/>
            <person name="Meyberg R."/>
            <person name="Vives C."/>
            <person name="Morata J."/>
            <person name="Symeonidi A."/>
            <person name="Hiss M."/>
            <person name="Muchero W."/>
            <person name="Kamisugi Y."/>
            <person name="Saleh O."/>
            <person name="Blanc G."/>
            <person name="Decker E.L."/>
            <person name="van Gessel N."/>
            <person name="Grimwood J."/>
            <person name="Hayes R.D."/>
            <person name="Graham S.W."/>
            <person name="Gunter L.E."/>
            <person name="McDaniel S.F."/>
            <person name="Hoernstein S.N.W."/>
            <person name="Larsson A."/>
            <person name="Li F.W."/>
            <person name="Perroud P.F."/>
            <person name="Phillips J."/>
            <person name="Ranjan P."/>
            <person name="Rokshar D.S."/>
            <person name="Rothfels C.J."/>
            <person name="Schneider L."/>
            <person name="Shu S."/>
            <person name="Stevenson D.W."/>
            <person name="Thummler F."/>
            <person name="Tillich M."/>
            <person name="Villarreal Aguilar J.C."/>
            <person name="Widiez T."/>
            <person name="Wong G.K."/>
            <person name="Wymore A."/>
            <person name="Zhang Y."/>
            <person name="Zimmer A.D."/>
            <person name="Quatrano R.S."/>
            <person name="Mayer K.F.X."/>
            <person name="Goodstein D."/>
            <person name="Casacuberta J.M."/>
            <person name="Vandepoele K."/>
            <person name="Reski R."/>
            <person name="Cuming A.C."/>
            <person name="Tuskan G.A."/>
            <person name="Maumus F."/>
            <person name="Salse J."/>
            <person name="Schmutz J."/>
            <person name="Rensing S.A."/>
        </authorList>
    </citation>
    <scope>NUCLEOTIDE SEQUENCE [LARGE SCALE GENOMIC DNA]</scope>
    <source>
        <strain evidence="2 3">cv. Gransden 2004</strain>
    </source>
</reference>
<evidence type="ECO:0000313" key="2">
    <source>
        <dbReference type="EnsemblPlants" id="Pp3c1_18430V3.3"/>
    </source>
</evidence>
<dbReference type="EMBL" id="ABEU02000001">
    <property type="status" value="NOT_ANNOTATED_CDS"/>
    <property type="molecule type" value="Genomic_DNA"/>
</dbReference>
<dbReference type="GO" id="GO:0032588">
    <property type="term" value="C:trans-Golgi network membrane"/>
    <property type="evidence" value="ECO:0000318"/>
    <property type="project" value="GO_Central"/>
</dbReference>
<accession>A0A7I4BQ68</accession>
<feature type="compositionally biased region" description="Basic and acidic residues" evidence="1">
    <location>
        <begin position="80"/>
        <end position="93"/>
    </location>
</feature>
<protein>
    <recommendedName>
        <fullName evidence="4">VHS domain-containing protein</fullName>
    </recommendedName>
</protein>
<dbReference type="Gramene" id="Pp3c1_18430V3.3">
    <property type="protein sequence ID" value="Pp3c1_18430V3.3"/>
    <property type="gene ID" value="Pp3c1_18430"/>
</dbReference>
<dbReference type="EnsemblPlants" id="Pp3c1_18430V3.2">
    <property type="protein sequence ID" value="Pp3c1_18430V3.2"/>
    <property type="gene ID" value="Pp3c1_18430"/>
</dbReference>
<evidence type="ECO:0008006" key="4">
    <source>
        <dbReference type="Google" id="ProtNLM"/>
    </source>
</evidence>
<dbReference type="EnsemblPlants" id="Pp3c1_18430V3.3">
    <property type="protein sequence ID" value="Pp3c1_18430V3.3"/>
    <property type="gene ID" value="Pp3c1_18430"/>
</dbReference>